<accession>A0ABW2V776</accession>
<dbReference type="InterPro" id="IPR023546">
    <property type="entry name" value="MGMT"/>
</dbReference>
<keyword evidence="6 8" id="KW-0234">DNA repair</keyword>
<feature type="domain" description="Methylguanine DNA methyltransferase ribonuclease-like" evidence="10">
    <location>
        <begin position="7"/>
        <end position="86"/>
    </location>
</feature>
<comment type="miscellaneous">
    <text evidence="8">This enzyme catalyzes only one turnover and therefore is not strictly catalytic. According to one definition, an enzyme is a biocatalyst that acts repeatedly and over many reaction cycles.</text>
</comment>
<comment type="catalytic activity">
    <reaction evidence="7 8">
        <text>a 6-O-methyl-2'-deoxyguanosine in DNA + L-cysteinyl-[protein] = S-methyl-L-cysteinyl-[protein] + a 2'-deoxyguanosine in DNA</text>
        <dbReference type="Rhea" id="RHEA:24000"/>
        <dbReference type="Rhea" id="RHEA-COMP:10131"/>
        <dbReference type="Rhea" id="RHEA-COMP:10132"/>
        <dbReference type="Rhea" id="RHEA-COMP:11367"/>
        <dbReference type="Rhea" id="RHEA-COMP:11368"/>
        <dbReference type="ChEBI" id="CHEBI:29950"/>
        <dbReference type="ChEBI" id="CHEBI:82612"/>
        <dbReference type="ChEBI" id="CHEBI:85445"/>
        <dbReference type="ChEBI" id="CHEBI:85448"/>
        <dbReference type="EC" id="2.1.1.63"/>
    </reaction>
</comment>
<feature type="active site" description="Nucleophile; methyl group acceptor" evidence="8">
    <location>
        <position position="141"/>
    </location>
</feature>
<organism evidence="11 12">
    <name type="scientific">Paenibacillus thermoaerophilus</name>
    <dbReference type="NCBI Taxonomy" id="1215385"/>
    <lineage>
        <taxon>Bacteria</taxon>
        <taxon>Bacillati</taxon>
        <taxon>Bacillota</taxon>
        <taxon>Bacilli</taxon>
        <taxon>Bacillales</taxon>
        <taxon>Paenibacillaceae</taxon>
        <taxon>Paenibacillus</taxon>
    </lineage>
</organism>
<evidence type="ECO:0000256" key="2">
    <source>
        <dbReference type="ARBA" id="ARBA00022490"/>
    </source>
</evidence>
<evidence type="ECO:0000259" key="9">
    <source>
        <dbReference type="Pfam" id="PF01035"/>
    </source>
</evidence>
<dbReference type="InterPro" id="IPR036388">
    <property type="entry name" value="WH-like_DNA-bd_sf"/>
</dbReference>
<keyword evidence="12" id="KW-1185">Reference proteome</keyword>
<keyword evidence="5 8" id="KW-0227">DNA damage</keyword>
<dbReference type="SUPFAM" id="SSF46767">
    <property type="entry name" value="Methylated DNA-protein cysteine methyltransferase, C-terminal domain"/>
    <property type="match status" value="1"/>
</dbReference>
<evidence type="ECO:0000256" key="5">
    <source>
        <dbReference type="ARBA" id="ARBA00022763"/>
    </source>
</evidence>
<dbReference type="InterPro" id="IPR036631">
    <property type="entry name" value="MGMT_N_sf"/>
</dbReference>
<dbReference type="Gene3D" id="1.10.10.10">
    <property type="entry name" value="Winged helix-like DNA-binding domain superfamily/Winged helix DNA-binding domain"/>
    <property type="match status" value="1"/>
</dbReference>
<proteinExistence type="inferred from homology"/>
<comment type="catalytic activity">
    <reaction evidence="1 8">
        <text>a 4-O-methyl-thymidine in DNA + L-cysteinyl-[protein] = a thymidine in DNA + S-methyl-L-cysteinyl-[protein]</text>
        <dbReference type="Rhea" id="RHEA:53428"/>
        <dbReference type="Rhea" id="RHEA-COMP:10131"/>
        <dbReference type="Rhea" id="RHEA-COMP:10132"/>
        <dbReference type="Rhea" id="RHEA-COMP:13555"/>
        <dbReference type="Rhea" id="RHEA-COMP:13556"/>
        <dbReference type="ChEBI" id="CHEBI:29950"/>
        <dbReference type="ChEBI" id="CHEBI:82612"/>
        <dbReference type="ChEBI" id="CHEBI:137386"/>
        <dbReference type="ChEBI" id="CHEBI:137387"/>
        <dbReference type="EC" id="2.1.1.63"/>
    </reaction>
</comment>
<comment type="similarity">
    <text evidence="8">Belongs to the MGMT family.</text>
</comment>
<dbReference type="SUPFAM" id="SSF53155">
    <property type="entry name" value="Methylated DNA-protein cysteine methyltransferase domain"/>
    <property type="match status" value="1"/>
</dbReference>
<sequence length="183" mass="20482">MSRKAYRHKLAGPAGAWTLLATEQGLCRILYPQEEASQAGPWLDRCLPHGEWADDRGLFDEFGIIDRLERYFAGQPVRFDDIPLDLRGTDFQRKVWEGLRPIPYGQAWTYKQLAESIGKPKAVRAVGAANGRNPVPIVVPCHRVVGSNGTLTGYRGGLRIKKRLLDLEGVAGLEATGHERFRF</sequence>
<comment type="subcellular location">
    <subcellularLocation>
        <location evidence="8">Cytoplasm</location>
    </subcellularLocation>
</comment>
<dbReference type="EC" id="2.1.1.63" evidence="8"/>
<evidence type="ECO:0000313" key="12">
    <source>
        <dbReference type="Proteomes" id="UP001596528"/>
    </source>
</evidence>
<evidence type="ECO:0000256" key="3">
    <source>
        <dbReference type="ARBA" id="ARBA00022603"/>
    </source>
</evidence>
<name>A0ABW2V776_9BACL</name>
<keyword evidence="3 8" id="KW-0489">Methyltransferase</keyword>
<dbReference type="PANTHER" id="PTHR10815">
    <property type="entry name" value="METHYLATED-DNA--PROTEIN-CYSTEINE METHYLTRANSFERASE"/>
    <property type="match status" value="1"/>
</dbReference>
<keyword evidence="4 8" id="KW-0808">Transferase</keyword>
<dbReference type="CDD" id="cd06445">
    <property type="entry name" value="ATase"/>
    <property type="match status" value="1"/>
</dbReference>
<evidence type="ECO:0000256" key="4">
    <source>
        <dbReference type="ARBA" id="ARBA00022679"/>
    </source>
</evidence>
<dbReference type="PANTHER" id="PTHR10815:SF5">
    <property type="entry name" value="METHYLATED-DNA--PROTEIN-CYSTEINE METHYLTRANSFERASE"/>
    <property type="match status" value="1"/>
</dbReference>
<evidence type="ECO:0000256" key="6">
    <source>
        <dbReference type="ARBA" id="ARBA00023204"/>
    </source>
</evidence>
<evidence type="ECO:0000256" key="1">
    <source>
        <dbReference type="ARBA" id="ARBA00001286"/>
    </source>
</evidence>
<evidence type="ECO:0000256" key="7">
    <source>
        <dbReference type="ARBA" id="ARBA00049348"/>
    </source>
</evidence>
<evidence type="ECO:0000256" key="8">
    <source>
        <dbReference type="HAMAP-Rule" id="MF_00772"/>
    </source>
</evidence>
<dbReference type="NCBIfam" id="TIGR00589">
    <property type="entry name" value="ogt"/>
    <property type="match status" value="1"/>
</dbReference>
<evidence type="ECO:0000259" key="10">
    <source>
        <dbReference type="Pfam" id="PF02870"/>
    </source>
</evidence>
<dbReference type="InterPro" id="IPR014048">
    <property type="entry name" value="MethylDNA_cys_MeTrfase_DNA-bd"/>
</dbReference>
<dbReference type="Pfam" id="PF01035">
    <property type="entry name" value="DNA_binding_1"/>
    <property type="match status" value="1"/>
</dbReference>
<dbReference type="Proteomes" id="UP001596528">
    <property type="component" value="Unassembled WGS sequence"/>
</dbReference>
<dbReference type="PROSITE" id="PS00374">
    <property type="entry name" value="MGMT"/>
    <property type="match status" value="1"/>
</dbReference>
<dbReference type="InterPro" id="IPR008332">
    <property type="entry name" value="MethylG_MeTrfase_N"/>
</dbReference>
<reference evidence="12" key="1">
    <citation type="journal article" date="2019" name="Int. J. Syst. Evol. Microbiol.">
        <title>The Global Catalogue of Microorganisms (GCM) 10K type strain sequencing project: providing services to taxonomists for standard genome sequencing and annotation.</title>
        <authorList>
            <consortium name="The Broad Institute Genomics Platform"/>
            <consortium name="The Broad Institute Genome Sequencing Center for Infectious Disease"/>
            <person name="Wu L."/>
            <person name="Ma J."/>
        </authorList>
    </citation>
    <scope>NUCLEOTIDE SEQUENCE [LARGE SCALE GENOMIC DNA]</scope>
    <source>
        <strain evidence="12">JCM 18657</strain>
    </source>
</reference>
<dbReference type="EMBL" id="JBHTGQ010000035">
    <property type="protein sequence ID" value="MFC7751076.1"/>
    <property type="molecule type" value="Genomic_DNA"/>
</dbReference>
<dbReference type="GO" id="GO:0032259">
    <property type="term" value="P:methylation"/>
    <property type="evidence" value="ECO:0007669"/>
    <property type="project" value="UniProtKB-KW"/>
</dbReference>
<dbReference type="InterPro" id="IPR001497">
    <property type="entry name" value="MethylDNA_cys_MeTrfase_AS"/>
</dbReference>
<evidence type="ECO:0000313" key="11">
    <source>
        <dbReference type="EMBL" id="MFC7751076.1"/>
    </source>
</evidence>
<keyword evidence="2 8" id="KW-0963">Cytoplasm</keyword>
<gene>
    <name evidence="11" type="ORF">ACFQWB_14220</name>
</gene>
<dbReference type="GO" id="GO:0003908">
    <property type="term" value="F:methylated-DNA-[protein]-cysteine S-methyltransferase activity"/>
    <property type="evidence" value="ECO:0007669"/>
    <property type="project" value="UniProtKB-EC"/>
</dbReference>
<comment type="caution">
    <text evidence="11">The sequence shown here is derived from an EMBL/GenBank/DDBJ whole genome shotgun (WGS) entry which is preliminary data.</text>
</comment>
<dbReference type="RefSeq" id="WP_138790595.1">
    <property type="nucleotide sequence ID" value="NZ_JBHTGQ010000035.1"/>
</dbReference>
<comment type="function">
    <text evidence="8">Involved in the cellular defense against the biological effects of O6-methylguanine (O6-MeG) and O4-methylthymine (O4-MeT) in DNA. Repairs the methylated nucleobase in DNA by stoichiometrically transferring the methyl group to a cysteine residue in the enzyme. This is a suicide reaction: the enzyme is irreversibly inactivated.</text>
</comment>
<protein>
    <recommendedName>
        <fullName evidence="8">Methylated-DNA--protein-cysteine methyltransferase</fullName>
        <ecNumber evidence="8">2.1.1.63</ecNumber>
    </recommendedName>
    <alternativeName>
        <fullName evidence="8">6-O-methylguanine-DNA methyltransferase</fullName>
        <shortName evidence="8">MGMT</shortName>
    </alternativeName>
    <alternativeName>
        <fullName evidence="8">O-6-methylguanine-DNA-alkyltransferase</fullName>
    </alternativeName>
</protein>
<dbReference type="Pfam" id="PF02870">
    <property type="entry name" value="Methyltransf_1N"/>
    <property type="match status" value="1"/>
</dbReference>
<dbReference type="Gene3D" id="3.30.160.70">
    <property type="entry name" value="Methylated DNA-protein cysteine methyltransferase domain"/>
    <property type="match status" value="1"/>
</dbReference>
<dbReference type="HAMAP" id="MF_00772">
    <property type="entry name" value="OGT"/>
    <property type="match status" value="1"/>
</dbReference>
<feature type="domain" description="Methylated-DNA-[protein]-cysteine S-methyltransferase DNA binding" evidence="9">
    <location>
        <begin position="90"/>
        <end position="170"/>
    </location>
</feature>
<dbReference type="InterPro" id="IPR036217">
    <property type="entry name" value="MethylDNA_cys_MeTrfase_DNAb"/>
</dbReference>